<sequence>MLFTRIYIGTSGWDYEDWVGPFYERETNLFSQYVRVFSTAEVNSTFYTLPTGKFMEKLFRVAPSGFVFSLKMYRGVTHKKLLNPKAVEQELDLFFKSLEPVRGTGKLGAILIQLPPVDTKEIPWFRDFLELLPKGYRYAVEFRDRSWLNENTFKILTELNIAYTIVDEPLLPPDLVVTSDFAYVRWHGRGERPWYYYHYTPEELREWAPRIQRLAEQVKLVLGYFNNHFRGFAPHNALQMLAFLGMLDREKRQVLKRMDEYFSSVPGDKLLEAKKAVISGDVEGILRALAGEKRFARGLEISDRDVSVEVLGDSIVGRVKEYVIEVNMRDRRIYHNCEDWRKQLESKRFCKHMVKFFLKVPRDTALKVLDDIVSSIDEWGFEADTSGEGERANSPPT</sequence>
<organism evidence="1 2">
    <name type="scientific">Infirmifilum lucidum</name>
    <dbReference type="NCBI Taxonomy" id="2776706"/>
    <lineage>
        <taxon>Archaea</taxon>
        <taxon>Thermoproteota</taxon>
        <taxon>Thermoprotei</taxon>
        <taxon>Thermofilales</taxon>
        <taxon>Thermofilaceae</taxon>
        <taxon>Infirmifilum</taxon>
    </lineage>
</organism>
<dbReference type="GeneID" id="59149601"/>
<dbReference type="PANTHER" id="PTHR30348">
    <property type="entry name" value="UNCHARACTERIZED PROTEIN YECE"/>
    <property type="match status" value="1"/>
</dbReference>
<dbReference type="RefSeq" id="WP_192818439.1">
    <property type="nucleotide sequence ID" value="NZ_CP062310.1"/>
</dbReference>
<accession>A0A7L9FFL3</accession>
<dbReference type="InParanoid" id="A0A7L9FFL3"/>
<dbReference type="InterPro" id="IPR002763">
    <property type="entry name" value="DUF72"/>
</dbReference>
<dbReference type="PANTHER" id="PTHR30348:SF4">
    <property type="entry name" value="DUF72 DOMAIN-CONTAINING PROTEIN"/>
    <property type="match status" value="1"/>
</dbReference>
<name>A0A7L9FFL3_9CREN</name>
<reference evidence="1 2" key="1">
    <citation type="submission" date="2020-10" db="EMBL/GenBank/DDBJ databases">
        <title>Thermofilum lucidum 3507LT sp. nov. a novel member of Thermofilaceae family isolated from Chile hot spring, and proposal of description order Thermofilales.</title>
        <authorList>
            <person name="Zayulina K.S."/>
            <person name="Elcheninov A.G."/>
            <person name="Toshchakov S.V."/>
            <person name="Kublanov I.V."/>
        </authorList>
    </citation>
    <scope>NUCLEOTIDE SEQUENCE [LARGE SCALE GENOMIC DNA]</scope>
    <source>
        <strain evidence="1 2">3507LT</strain>
    </source>
</reference>
<dbReference type="Proteomes" id="UP000594121">
    <property type="component" value="Chromosome"/>
</dbReference>
<dbReference type="InterPro" id="IPR036520">
    <property type="entry name" value="UPF0759_sf"/>
</dbReference>
<keyword evidence="2" id="KW-1185">Reference proteome</keyword>
<protein>
    <submittedName>
        <fullName evidence="1">DUF72 domain-containing protein</fullName>
    </submittedName>
</protein>
<proteinExistence type="predicted"/>
<dbReference type="Gene3D" id="3.20.20.410">
    <property type="entry name" value="Protein of unknown function UPF0759"/>
    <property type="match status" value="1"/>
</dbReference>
<evidence type="ECO:0000313" key="1">
    <source>
        <dbReference type="EMBL" id="QOJ78467.1"/>
    </source>
</evidence>
<dbReference type="SUPFAM" id="SSF117396">
    <property type="entry name" value="TM1631-like"/>
    <property type="match status" value="1"/>
</dbReference>
<dbReference type="Pfam" id="PF01904">
    <property type="entry name" value="DUF72"/>
    <property type="match status" value="1"/>
</dbReference>
<dbReference type="KEGG" id="thel:IG193_06855"/>
<dbReference type="AlphaFoldDB" id="A0A7L9FFL3"/>
<dbReference type="EMBL" id="CP062310">
    <property type="protein sequence ID" value="QOJ78467.1"/>
    <property type="molecule type" value="Genomic_DNA"/>
</dbReference>
<gene>
    <name evidence="1" type="ORF">IG193_06855</name>
</gene>
<evidence type="ECO:0000313" key="2">
    <source>
        <dbReference type="Proteomes" id="UP000594121"/>
    </source>
</evidence>